<dbReference type="InterPro" id="IPR001304">
    <property type="entry name" value="C-type_lectin-like"/>
</dbReference>
<evidence type="ECO:0000259" key="1">
    <source>
        <dbReference type="PROSITE" id="PS50041"/>
    </source>
</evidence>
<keyword evidence="2" id="KW-1185">Reference proteome</keyword>
<sequence length="215" mass="24743">TQANSICARDYIYKNGFCYKVVTTELLSWSVAAEVCKSDGAQLATIDLSNEEEQNFLQSQLKRSYFTDYWIGLRELDKDGNWVFSDSSTLSSDFMLWGEKQPNDHTELSCARISTRFNLYIGDITCSSFYHAICERSVNNSQECTDWYTVGNHLCYTFWDVNMTYEAAALSCGKYGSMLAVRSFVKCEQSSSDYFFLKEILIFDYAFCIKISLYL</sequence>
<name>A0ABM1TDH6_LIMPO</name>
<dbReference type="InterPro" id="IPR016187">
    <property type="entry name" value="CTDL_fold"/>
</dbReference>
<accession>A0ABM1TDH6</accession>
<dbReference type="PANTHER" id="PTHR22801:SF63">
    <property type="entry name" value="C-TYPE LECTIN DOMAIN-CONTAINING PROTEIN"/>
    <property type="match status" value="1"/>
</dbReference>
<dbReference type="Pfam" id="PF00059">
    <property type="entry name" value="Lectin_C"/>
    <property type="match status" value="1"/>
</dbReference>
<dbReference type="PANTHER" id="PTHR22801">
    <property type="entry name" value="LITHOSTATHINE"/>
    <property type="match status" value="1"/>
</dbReference>
<feature type="domain" description="C-type lectin" evidence="1">
    <location>
        <begin position="14"/>
        <end position="135"/>
    </location>
</feature>
<reference evidence="3" key="1">
    <citation type="submission" date="2025-08" db="UniProtKB">
        <authorList>
            <consortium name="RefSeq"/>
        </authorList>
    </citation>
    <scope>IDENTIFICATION</scope>
    <source>
        <tissue evidence="3">Muscle</tissue>
    </source>
</reference>
<gene>
    <name evidence="3" type="primary">LOC111088348</name>
</gene>
<organism evidence="2 3">
    <name type="scientific">Limulus polyphemus</name>
    <name type="common">Atlantic horseshoe crab</name>
    <dbReference type="NCBI Taxonomy" id="6850"/>
    <lineage>
        <taxon>Eukaryota</taxon>
        <taxon>Metazoa</taxon>
        <taxon>Ecdysozoa</taxon>
        <taxon>Arthropoda</taxon>
        <taxon>Chelicerata</taxon>
        <taxon>Merostomata</taxon>
        <taxon>Xiphosura</taxon>
        <taxon>Limulidae</taxon>
        <taxon>Limulus</taxon>
    </lineage>
</organism>
<dbReference type="SMART" id="SM00034">
    <property type="entry name" value="CLECT"/>
    <property type="match status" value="1"/>
</dbReference>
<feature type="non-terminal residue" evidence="3">
    <location>
        <position position="1"/>
    </location>
</feature>
<dbReference type="SUPFAM" id="SSF56436">
    <property type="entry name" value="C-type lectin-like"/>
    <property type="match status" value="1"/>
</dbReference>
<protein>
    <submittedName>
        <fullName evidence="3">C-type lectin mannose-binding isoform-like</fullName>
    </submittedName>
</protein>
<dbReference type="CDD" id="cd00037">
    <property type="entry name" value="CLECT"/>
    <property type="match status" value="1"/>
</dbReference>
<dbReference type="PROSITE" id="PS50041">
    <property type="entry name" value="C_TYPE_LECTIN_2"/>
    <property type="match status" value="1"/>
</dbReference>
<dbReference type="GeneID" id="111088348"/>
<dbReference type="Proteomes" id="UP000694941">
    <property type="component" value="Unplaced"/>
</dbReference>
<dbReference type="InterPro" id="IPR050801">
    <property type="entry name" value="Ca-Dep_Lectins_ImmuneDev"/>
</dbReference>
<evidence type="ECO:0000313" key="3">
    <source>
        <dbReference type="RefSeq" id="XP_022253932.1"/>
    </source>
</evidence>
<evidence type="ECO:0000313" key="2">
    <source>
        <dbReference type="Proteomes" id="UP000694941"/>
    </source>
</evidence>
<dbReference type="InterPro" id="IPR016186">
    <property type="entry name" value="C-type_lectin-like/link_sf"/>
</dbReference>
<dbReference type="RefSeq" id="XP_022253932.1">
    <property type="nucleotide sequence ID" value="XM_022398224.1"/>
</dbReference>
<dbReference type="Gene3D" id="3.10.100.10">
    <property type="entry name" value="Mannose-Binding Protein A, subunit A"/>
    <property type="match status" value="1"/>
</dbReference>
<proteinExistence type="predicted"/>